<dbReference type="STRING" id="1419482.SAMN05444266_10323"/>
<dbReference type="Gene3D" id="2.60.40.3620">
    <property type="match status" value="2"/>
</dbReference>
<dbReference type="GO" id="GO:2001070">
    <property type="term" value="F:starch binding"/>
    <property type="evidence" value="ECO:0007669"/>
    <property type="project" value="InterPro"/>
</dbReference>
<keyword evidence="3" id="KW-1185">Reference proteome</keyword>
<dbReference type="OrthoDB" id="975117at2"/>
<sequence length="346" mass="37078">MKKTIYQYIIAGMFAAALWSCKKDEVKTIAQPGTAPALSATADTVILQKDHAGDNAVTFKWNASSFGFNGVVKYSLEFAKKGNNFATVKSVTADTLSKTLTIAELNTIANGLEVDNGVLANLEVRVKAIISNNYQAAYSNTQQLVVSSYLDLIDYPTMYAPGDYQGWNPAGAVKVVSLKSDKVYEGYAYFSAATTTFKFTSTDSWSGTNYGGTSAGNKGVLSTTGDNLQITGAGYYYLTLDLGSNAWSATATTWSMTGNAAKGWGEDLDLTYDAAKGLWSVTADLSAGEFKFRANHAYDINYGDNKPGDPFLNRDGGNIVVAEAGTYEVTLNLGIAGNYSYTLKKK</sequence>
<protein>
    <submittedName>
        <fullName evidence="2">SusE outer membrane protein</fullName>
    </submittedName>
</protein>
<reference evidence="2 3" key="1">
    <citation type="submission" date="2016-11" db="EMBL/GenBank/DDBJ databases">
        <authorList>
            <person name="Jaros S."/>
            <person name="Januszkiewicz K."/>
            <person name="Wedrychowicz H."/>
        </authorList>
    </citation>
    <scope>NUCLEOTIDE SEQUENCE [LARGE SCALE GENOMIC DNA]</scope>
    <source>
        <strain evidence="2 3">DSM 27406</strain>
    </source>
</reference>
<organism evidence="2 3">
    <name type="scientific">Chitinophaga jiangningensis</name>
    <dbReference type="NCBI Taxonomy" id="1419482"/>
    <lineage>
        <taxon>Bacteria</taxon>
        <taxon>Pseudomonadati</taxon>
        <taxon>Bacteroidota</taxon>
        <taxon>Chitinophagia</taxon>
        <taxon>Chitinophagales</taxon>
        <taxon>Chitinophagaceae</taxon>
        <taxon>Chitinophaga</taxon>
    </lineage>
</organism>
<dbReference type="GO" id="GO:0019867">
    <property type="term" value="C:outer membrane"/>
    <property type="evidence" value="ECO:0007669"/>
    <property type="project" value="InterPro"/>
</dbReference>
<dbReference type="EMBL" id="FRBL01000003">
    <property type="protein sequence ID" value="SHL34397.1"/>
    <property type="molecule type" value="Genomic_DNA"/>
</dbReference>
<accession>A0A1M6ZV76</accession>
<dbReference type="CDD" id="cd12956">
    <property type="entry name" value="CBM_SusE-F_like"/>
    <property type="match status" value="1"/>
</dbReference>
<dbReference type="CDD" id="cd12967">
    <property type="entry name" value="CBM_SusE-F_like_u1"/>
    <property type="match status" value="1"/>
</dbReference>
<evidence type="ECO:0000259" key="1">
    <source>
        <dbReference type="Pfam" id="PF14292"/>
    </source>
</evidence>
<evidence type="ECO:0000313" key="3">
    <source>
        <dbReference type="Proteomes" id="UP000184420"/>
    </source>
</evidence>
<dbReference type="Pfam" id="PF14292">
    <property type="entry name" value="SusE"/>
    <property type="match status" value="1"/>
</dbReference>
<gene>
    <name evidence="2" type="ORF">SAMN05444266_10323</name>
</gene>
<name>A0A1M6ZV76_9BACT</name>
<dbReference type="AlphaFoldDB" id="A0A1M6ZV76"/>
<feature type="domain" description="SusE outer membrane protein" evidence="1">
    <location>
        <begin position="23"/>
        <end position="127"/>
    </location>
</feature>
<dbReference type="InterPro" id="IPR025970">
    <property type="entry name" value="SusE"/>
</dbReference>
<evidence type="ECO:0000313" key="2">
    <source>
        <dbReference type="EMBL" id="SHL34397.1"/>
    </source>
</evidence>
<dbReference type="Proteomes" id="UP000184420">
    <property type="component" value="Unassembled WGS sequence"/>
</dbReference>
<proteinExistence type="predicted"/>
<dbReference type="RefSeq" id="WP_083549555.1">
    <property type="nucleotide sequence ID" value="NZ_FRBL01000003.1"/>
</dbReference>